<protein>
    <submittedName>
        <fullName evidence="1">Uncharacterized protein</fullName>
    </submittedName>
</protein>
<comment type="caution">
    <text evidence="1">The sequence shown here is derived from an EMBL/GenBank/DDBJ whole genome shotgun (WGS) entry which is preliminary data.</text>
</comment>
<evidence type="ECO:0000313" key="2">
    <source>
        <dbReference type="Proteomes" id="UP000078454"/>
    </source>
</evidence>
<evidence type="ECO:0000313" key="1">
    <source>
        <dbReference type="EMBL" id="OAS19232.1"/>
    </source>
</evidence>
<accession>A0A198ADH1</accession>
<dbReference type="EMBL" id="LYPB01000058">
    <property type="protein sequence ID" value="OAS19232.1"/>
    <property type="molecule type" value="Genomic_DNA"/>
</dbReference>
<name>A0A198ADH1_9BACL</name>
<organism evidence="1 2">
    <name type="scientific">Paenibacillus oryzisoli</name>
    <dbReference type="NCBI Taxonomy" id="1850517"/>
    <lineage>
        <taxon>Bacteria</taxon>
        <taxon>Bacillati</taxon>
        <taxon>Bacillota</taxon>
        <taxon>Bacilli</taxon>
        <taxon>Bacillales</taxon>
        <taxon>Paenibacillaceae</taxon>
        <taxon>Paenibacillus</taxon>
    </lineage>
</organism>
<gene>
    <name evidence="1" type="ORF">A8708_26325</name>
</gene>
<sequence>MYKLLLMVLMSVVFMSLYGLQTDEELAMHTVFQGKHGLNNAVHAAAQQSDEGKLAQGIHAIDETKAREAAMAYLQANLRLNAQNEPLSDTFLQSAVVVDLFKIVNEGEIFPYTYRDDSQDYSVTLERPGVIMFIRLVFPRTYTVLQPITWTIKSAAEMVY</sequence>
<dbReference type="STRING" id="1850517.A8708_26325"/>
<dbReference type="OrthoDB" id="1739152at2"/>
<dbReference type="Proteomes" id="UP000078454">
    <property type="component" value="Unassembled WGS sequence"/>
</dbReference>
<proteinExistence type="predicted"/>
<dbReference type="AlphaFoldDB" id="A0A198ADH1"/>
<reference evidence="1 2" key="1">
    <citation type="submission" date="2016-05" db="EMBL/GenBank/DDBJ databases">
        <title>Paenibacillus sp. 1ZS3-15 nov., isolated from the rhizosphere soil.</title>
        <authorList>
            <person name="Zhang X.X."/>
            <person name="Zhang J."/>
        </authorList>
    </citation>
    <scope>NUCLEOTIDE SEQUENCE [LARGE SCALE GENOMIC DNA]</scope>
    <source>
        <strain evidence="1 2">1ZS3-15</strain>
    </source>
</reference>
<keyword evidence="2" id="KW-1185">Reference proteome</keyword>